<sequence length="212" mass="23297">MAKKTCPEGLKWDNLLKICHSRQIESRRRTEPGHGIEPSLRTEPFQKPHPSTKPVLVVVDQVRTTTTELPTVFLLSQTLWICLVLITLASAMALILWSVLFRRQSRVNNNSEDPAPEQDLLQKTKPFNPQYSEKGQACRGPAGASSACHQLHPGAQTAPQWEDGVTVCRGPERHSGKEEGGGLHVCSNMADHRVPLPATELGGTALVTTKTL</sequence>
<accession>A0A8C6LN34</accession>
<dbReference type="Ensembl" id="ENSNFUT00015022467.1">
    <property type="protein sequence ID" value="ENSNFUP00015021461.1"/>
    <property type="gene ID" value="ENSNFUG00015010432.1"/>
</dbReference>
<feature type="region of interest" description="Disordered" evidence="1">
    <location>
        <begin position="26"/>
        <end position="48"/>
    </location>
</feature>
<proteinExistence type="predicted"/>
<evidence type="ECO:0000313" key="3">
    <source>
        <dbReference type="EMBL" id="KAF7220739.1"/>
    </source>
</evidence>
<protein>
    <submittedName>
        <fullName evidence="3">LOC107376313-like protein</fullName>
    </submittedName>
    <submittedName>
        <fullName evidence="4">Uncharacterized LOC107376313</fullName>
    </submittedName>
</protein>
<dbReference type="Proteomes" id="UP000822369">
    <property type="component" value="Chromosome 6"/>
</dbReference>
<keyword evidence="2" id="KW-1133">Transmembrane helix</keyword>
<reference evidence="4" key="1">
    <citation type="submission" date="2014-08" db="EMBL/GenBank/DDBJ databases">
        <authorList>
            <person name="Senf B."/>
            <person name="Petzold A."/>
            <person name="Downie B.R."/>
            <person name="Koch P."/>
            <person name="Platzer M."/>
        </authorList>
    </citation>
    <scope>NUCLEOTIDE SEQUENCE [LARGE SCALE GENOMIC DNA]</scope>
    <source>
        <strain evidence="4">GRZ</strain>
    </source>
</reference>
<feature type="transmembrane region" description="Helical" evidence="2">
    <location>
        <begin position="78"/>
        <end position="101"/>
    </location>
</feature>
<name>A0A8C6LN34_NOTFU</name>
<dbReference type="AlphaFoldDB" id="A0A8C6LN34"/>
<gene>
    <name evidence="4" type="primary">LOC107376313</name>
    <name evidence="3" type="ORF">G4P62_003297</name>
</gene>
<dbReference type="RefSeq" id="XP_070398956.1">
    <property type="nucleotide sequence ID" value="XM_070542855.1"/>
</dbReference>
<reference evidence="3" key="2">
    <citation type="submission" date="2020-03" db="EMBL/GenBank/DDBJ databases">
        <title>Intra-Species Differences in Population Size shape Life History and Genome Evolution.</title>
        <authorList>
            <person name="Willemsen D."/>
            <person name="Cui R."/>
            <person name="Valenzano D.R."/>
        </authorList>
    </citation>
    <scope>NUCLEOTIDE SEQUENCE</scope>
    <source>
        <strain evidence="3">GRZ</strain>
        <tissue evidence="3">Whole</tissue>
    </source>
</reference>
<dbReference type="KEGG" id="nfu:107376313"/>
<dbReference type="EMBL" id="JAAVVJ010000006">
    <property type="protein sequence ID" value="KAF7220739.1"/>
    <property type="molecule type" value="Genomic_DNA"/>
</dbReference>
<dbReference type="OrthoDB" id="9392810at2759"/>
<reference evidence="4" key="3">
    <citation type="submission" date="2025-05" db="UniProtKB">
        <authorList>
            <consortium name="Ensembl"/>
        </authorList>
    </citation>
    <scope>IDENTIFICATION</scope>
</reference>
<evidence type="ECO:0000313" key="5">
    <source>
        <dbReference type="Proteomes" id="UP000694548"/>
    </source>
</evidence>
<keyword evidence="5" id="KW-1185">Reference proteome</keyword>
<keyword evidence="2" id="KW-0472">Membrane</keyword>
<keyword evidence="2" id="KW-0812">Transmembrane</keyword>
<dbReference type="Proteomes" id="UP000694548">
    <property type="component" value="Chromosome sgr03"/>
</dbReference>
<evidence type="ECO:0000313" key="4">
    <source>
        <dbReference type="Ensembl" id="ENSNFUP00015021461.1"/>
    </source>
</evidence>
<feature type="region of interest" description="Disordered" evidence="1">
    <location>
        <begin position="128"/>
        <end position="157"/>
    </location>
</feature>
<organism evidence="4 5">
    <name type="scientific">Nothobranchius furzeri</name>
    <name type="common">Turquoise killifish</name>
    <dbReference type="NCBI Taxonomy" id="105023"/>
    <lineage>
        <taxon>Eukaryota</taxon>
        <taxon>Metazoa</taxon>
        <taxon>Chordata</taxon>
        <taxon>Craniata</taxon>
        <taxon>Vertebrata</taxon>
        <taxon>Euteleostomi</taxon>
        <taxon>Actinopterygii</taxon>
        <taxon>Neopterygii</taxon>
        <taxon>Teleostei</taxon>
        <taxon>Neoteleostei</taxon>
        <taxon>Acanthomorphata</taxon>
        <taxon>Ovalentaria</taxon>
        <taxon>Atherinomorphae</taxon>
        <taxon>Cyprinodontiformes</taxon>
        <taxon>Nothobranchiidae</taxon>
        <taxon>Nothobranchius</taxon>
    </lineage>
</organism>
<dbReference type="GeneTree" id="ENSGT00940000176980"/>
<dbReference type="OMA" id="ALWFIIY"/>
<evidence type="ECO:0000256" key="1">
    <source>
        <dbReference type="SAM" id="MobiDB-lite"/>
    </source>
</evidence>
<evidence type="ECO:0000256" key="2">
    <source>
        <dbReference type="SAM" id="Phobius"/>
    </source>
</evidence>
<dbReference type="GeneID" id="107376313"/>